<sequence>MEMKVSSHVVNFASLHVAPEYILVALVEIPLMLNCMILKEIRDCRLFIEPGPLPKPGTASFFECVTTDAALVIDTVHGWGKVEASVIHWTRESKDR</sequence>
<organism evidence="2 3">
    <name type="scientific">Trichonephila inaurata madagascariensis</name>
    <dbReference type="NCBI Taxonomy" id="2747483"/>
    <lineage>
        <taxon>Eukaryota</taxon>
        <taxon>Metazoa</taxon>
        <taxon>Ecdysozoa</taxon>
        <taxon>Arthropoda</taxon>
        <taxon>Chelicerata</taxon>
        <taxon>Arachnida</taxon>
        <taxon>Araneae</taxon>
        <taxon>Araneomorphae</taxon>
        <taxon>Entelegynae</taxon>
        <taxon>Araneoidea</taxon>
        <taxon>Nephilidae</taxon>
        <taxon>Trichonephila</taxon>
        <taxon>Trichonephila inaurata</taxon>
    </lineage>
</organism>
<evidence type="ECO:0000313" key="2">
    <source>
        <dbReference type="EMBL" id="GFY45102.1"/>
    </source>
</evidence>
<comment type="caution">
    <text evidence="2">The sequence shown here is derived from an EMBL/GenBank/DDBJ whole genome shotgun (WGS) entry which is preliminary data.</text>
</comment>
<name>A0A8X6X2S0_9ARAC</name>
<evidence type="ECO:0000256" key="1">
    <source>
        <dbReference type="SAM" id="Phobius"/>
    </source>
</evidence>
<gene>
    <name evidence="2" type="ORF">TNIN_462961</name>
</gene>
<keyword evidence="3" id="KW-1185">Reference proteome</keyword>
<dbReference type="Proteomes" id="UP000886998">
    <property type="component" value="Unassembled WGS sequence"/>
</dbReference>
<keyword evidence="1" id="KW-0812">Transmembrane</keyword>
<dbReference type="EMBL" id="BMAV01004623">
    <property type="protein sequence ID" value="GFY45102.1"/>
    <property type="molecule type" value="Genomic_DNA"/>
</dbReference>
<keyword evidence="1" id="KW-0472">Membrane</keyword>
<accession>A0A8X6X2S0</accession>
<feature type="transmembrane region" description="Helical" evidence="1">
    <location>
        <begin position="20"/>
        <end position="38"/>
    </location>
</feature>
<evidence type="ECO:0000313" key="3">
    <source>
        <dbReference type="Proteomes" id="UP000886998"/>
    </source>
</evidence>
<proteinExistence type="predicted"/>
<keyword evidence="1" id="KW-1133">Transmembrane helix</keyword>
<dbReference type="AlphaFoldDB" id="A0A8X6X2S0"/>
<reference evidence="2" key="1">
    <citation type="submission" date="2020-08" db="EMBL/GenBank/DDBJ databases">
        <title>Multicomponent nature underlies the extraordinary mechanical properties of spider dragline silk.</title>
        <authorList>
            <person name="Kono N."/>
            <person name="Nakamura H."/>
            <person name="Mori M."/>
            <person name="Yoshida Y."/>
            <person name="Ohtoshi R."/>
            <person name="Malay A.D."/>
            <person name="Moran D.A.P."/>
            <person name="Tomita M."/>
            <person name="Numata K."/>
            <person name="Arakawa K."/>
        </authorList>
    </citation>
    <scope>NUCLEOTIDE SEQUENCE</scope>
</reference>
<protein>
    <submittedName>
        <fullName evidence="2">Uncharacterized protein</fullName>
    </submittedName>
</protein>